<dbReference type="AlphaFoldDB" id="A0ABD0Y062"/>
<dbReference type="FunFam" id="3.90.550.50:FF:000018">
    <property type="entry name" value="Hexosyltransferase"/>
    <property type="match status" value="1"/>
</dbReference>
<dbReference type="InterPro" id="IPR002659">
    <property type="entry name" value="Glyco_trans_31"/>
</dbReference>
<comment type="pathway">
    <text evidence="4">Glycan metabolism; heparan sulfate biosynthesis.</text>
</comment>
<evidence type="ECO:0000256" key="3">
    <source>
        <dbReference type="ARBA" id="ARBA00004840"/>
    </source>
</evidence>
<comment type="caution">
    <text evidence="16">The sequence shown here is derived from an EMBL/GenBank/DDBJ whole genome shotgun (WGS) entry which is preliminary data.</text>
</comment>
<reference evidence="16 17" key="1">
    <citation type="submission" date="2024-07" db="EMBL/GenBank/DDBJ databases">
        <title>Chromosome-level genome assembly of the water stick insect Ranatra chinensis (Heteroptera: Nepidae).</title>
        <authorList>
            <person name="Liu X."/>
        </authorList>
    </citation>
    <scope>NUCLEOTIDE SEQUENCE [LARGE SCALE GENOMIC DNA]</scope>
    <source>
        <strain evidence="16">Cailab_2021Rc</strain>
        <tissue evidence="16">Muscle</tissue>
    </source>
</reference>
<dbReference type="EMBL" id="JBFDAA010000017">
    <property type="protein sequence ID" value="KAL1116874.1"/>
    <property type="molecule type" value="Genomic_DNA"/>
</dbReference>
<evidence type="ECO:0000256" key="2">
    <source>
        <dbReference type="ARBA" id="ARBA00004323"/>
    </source>
</evidence>
<sequence length="312" mass="35706">MRWGGATRVVTHGLALLLGCTVTLYLVGPPRHHAPHYQPDRTGHPSRQSSSYLLVIAVLSASDHAQQREAIRQTWGGRLNRAVRLFFVVGAAPSRLEHNLKAEHEANGDLLRVQAPESYRGLTRKLLDTLKRLHADYRFDYLLKVDDDSFVQLDGLIEELRGLEGPLYWGYFQGRGTVFQEGRWKETNWFLCDRYLPYAYGGGYVLSHNLVQFIVQNADMLSEYNSEDVSVATWLAPLKLNRVHDARFNTQTVSRGCRNSHLILHKQSPDDMRRLHLRLQTAGTLCPKEFDSIVPYTYNWKALPSKCCKTEQ</sequence>
<evidence type="ECO:0000256" key="5">
    <source>
        <dbReference type="ARBA" id="ARBA00008661"/>
    </source>
</evidence>
<dbReference type="EC" id="2.4.1.-" evidence="15"/>
<gene>
    <name evidence="16" type="ORF">AAG570_005343</name>
</gene>
<keyword evidence="7" id="KW-0808">Transferase</keyword>
<evidence type="ECO:0000256" key="12">
    <source>
        <dbReference type="ARBA" id="ARBA00023136"/>
    </source>
</evidence>
<dbReference type="Gene3D" id="3.90.550.50">
    <property type="match status" value="1"/>
</dbReference>
<keyword evidence="17" id="KW-1185">Reference proteome</keyword>
<proteinExistence type="inferred from homology"/>
<evidence type="ECO:0000313" key="16">
    <source>
        <dbReference type="EMBL" id="KAL1116874.1"/>
    </source>
</evidence>
<dbReference type="Pfam" id="PF01762">
    <property type="entry name" value="Galactosyl_T"/>
    <property type="match status" value="1"/>
</dbReference>
<keyword evidence="12 15" id="KW-0472">Membrane</keyword>
<comment type="pathway">
    <text evidence="3">Glycan metabolism; chondroitin sulfate biosynthesis.</text>
</comment>
<organism evidence="16 17">
    <name type="scientific">Ranatra chinensis</name>
    <dbReference type="NCBI Taxonomy" id="642074"/>
    <lineage>
        <taxon>Eukaryota</taxon>
        <taxon>Metazoa</taxon>
        <taxon>Ecdysozoa</taxon>
        <taxon>Arthropoda</taxon>
        <taxon>Hexapoda</taxon>
        <taxon>Insecta</taxon>
        <taxon>Pterygota</taxon>
        <taxon>Neoptera</taxon>
        <taxon>Paraneoptera</taxon>
        <taxon>Hemiptera</taxon>
        <taxon>Heteroptera</taxon>
        <taxon>Panheteroptera</taxon>
        <taxon>Nepomorpha</taxon>
        <taxon>Nepidae</taxon>
        <taxon>Ranatrinae</taxon>
        <taxon>Ranatra</taxon>
    </lineage>
</organism>
<evidence type="ECO:0000256" key="15">
    <source>
        <dbReference type="RuleBase" id="RU363063"/>
    </source>
</evidence>
<evidence type="ECO:0000256" key="10">
    <source>
        <dbReference type="ARBA" id="ARBA00022989"/>
    </source>
</evidence>
<evidence type="ECO:0000256" key="11">
    <source>
        <dbReference type="ARBA" id="ARBA00023034"/>
    </source>
</evidence>
<keyword evidence="13" id="KW-0325">Glycoprotein</keyword>
<keyword evidence="14" id="KW-0464">Manganese</keyword>
<dbReference type="PROSITE" id="PS51257">
    <property type="entry name" value="PROKAR_LIPOPROTEIN"/>
    <property type="match status" value="1"/>
</dbReference>
<keyword evidence="8 15" id="KW-0812">Transmembrane</keyword>
<comment type="subcellular location">
    <subcellularLocation>
        <location evidence="2 15">Golgi apparatus membrane</location>
        <topology evidence="2 15">Single-pass type II membrane protein</topology>
    </subcellularLocation>
</comment>
<protein>
    <recommendedName>
        <fullName evidence="15">Hexosyltransferase</fullName>
        <ecNumber evidence="15">2.4.1.-</ecNumber>
    </recommendedName>
</protein>
<keyword evidence="11 15" id="KW-0333">Golgi apparatus</keyword>
<keyword evidence="6 15" id="KW-0328">Glycosyltransferase</keyword>
<dbReference type="GO" id="GO:0000139">
    <property type="term" value="C:Golgi membrane"/>
    <property type="evidence" value="ECO:0007669"/>
    <property type="project" value="UniProtKB-SubCell"/>
</dbReference>
<accession>A0ABD0Y062</accession>
<evidence type="ECO:0000256" key="6">
    <source>
        <dbReference type="ARBA" id="ARBA00022676"/>
    </source>
</evidence>
<evidence type="ECO:0000313" key="17">
    <source>
        <dbReference type="Proteomes" id="UP001558652"/>
    </source>
</evidence>
<dbReference type="Proteomes" id="UP001558652">
    <property type="component" value="Unassembled WGS sequence"/>
</dbReference>
<evidence type="ECO:0000256" key="8">
    <source>
        <dbReference type="ARBA" id="ARBA00022692"/>
    </source>
</evidence>
<comment type="similarity">
    <text evidence="5 15">Belongs to the glycosyltransferase 31 family.</text>
</comment>
<comment type="cofactor">
    <cofactor evidence="1">
        <name>Mn(2+)</name>
        <dbReference type="ChEBI" id="CHEBI:29035"/>
    </cofactor>
</comment>
<dbReference type="GO" id="GO:0047220">
    <property type="term" value="F:galactosylxylosylprotein 3-beta-galactosyltransferase activity"/>
    <property type="evidence" value="ECO:0007669"/>
    <property type="project" value="UniProtKB-ARBA"/>
</dbReference>
<keyword evidence="9 15" id="KW-0735">Signal-anchor</keyword>
<evidence type="ECO:0000256" key="1">
    <source>
        <dbReference type="ARBA" id="ARBA00001936"/>
    </source>
</evidence>
<dbReference type="GO" id="GO:0006024">
    <property type="term" value="P:glycosaminoglycan biosynthetic process"/>
    <property type="evidence" value="ECO:0007669"/>
    <property type="project" value="UniProtKB-ARBA"/>
</dbReference>
<name>A0ABD0Y062_9HEMI</name>
<dbReference type="PANTHER" id="PTHR11214:SF3">
    <property type="entry name" value="BETA-1,3-GALACTOSYLTRANSFERASE 6"/>
    <property type="match status" value="1"/>
</dbReference>
<evidence type="ECO:0000256" key="13">
    <source>
        <dbReference type="ARBA" id="ARBA00023180"/>
    </source>
</evidence>
<keyword evidence="10 15" id="KW-1133">Transmembrane helix</keyword>
<evidence type="ECO:0000256" key="7">
    <source>
        <dbReference type="ARBA" id="ARBA00022679"/>
    </source>
</evidence>
<evidence type="ECO:0000256" key="4">
    <source>
        <dbReference type="ARBA" id="ARBA00005093"/>
    </source>
</evidence>
<evidence type="ECO:0000256" key="9">
    <source>
        <dbReference type="ARBA" id="ARBA00022968"/>
    </source>
</evidence>
<dbReference type="PANTHER" id="PTHR11214">
    <property type="entry name" value="BETA-1,3-N-ACETYLGLUCOSAMINYLTRANSFERASE"/>
    <property type="match status" value="1"/>
</dbReference>
<evidence type="ECO:0000256" key="14">
    <source>
        <dbReference type="ARBA" id="ARBA00023211"/>
    </source>
</evidence>
<feature type="transmembrane region" description="Helical" evidence="15">
    <location>
        <begin position="9"/>
        <end position="28"/>
    </location>
</feature>